<keyword evidence="3" id="KW-1185">Reference proteome</keyword>
<reference evidence="3" key="1">
    <citation type="submission" date="2016-11" db="EMBL/GenBank/DDBJ databases">
        <authorList>
            <person name="Varghese N."/>
            <person name="Submissions S."/>
        </authorList>
    </citation>
    <scope>NUCLEOTIDE SEQUENCE [LARGE SCALE GENOMIC DNA]</scope>
    <source>
        <strain evidence="3">DSM 29440</strain>
    </source>
</reference>
<dbReference type="GO" id="GO:0033014">
    <property type="term" value="P:tetrapyrrole biosynthetic process"/>
    <property type="evidence" value="ECO:0007669"/>
    <property type="project" value="InterPro"/>
</dbReference>
<dbReference type="Pfam" id="PF02602">
    <property type="entry name" value="HEM4"/>
    <property type="match status" value="1"/>
</dbReference>
<dbReference type="AlphaFoldDB" id="A0A1N6HLK6"/>
<dbReference type="Proteomes" id="UP000184932">
    <property type="component" value="Unassembled WGS sequence"/>
</dbReference>
<feature type="domain" description="Tetrapyrrole biosynthesis uroporphyrinogen III synthase" evidence="1">
    <location>
        <begin position="24"/>
        <end position="220"/>
    </location>
</feature>
<dbReference type="EMBL" id="FSRL01000001">
    <property type="protein sequence ID" value="SIO20616.1"/>
    <property type="molecule type" value="Genomic_DNA"/>
</dbReference>
<sequence length="228" mass="23514">MNRLPVLLTRPQRGNAEFGKALRETLGEVEIIENPLMEIVPLRPEALPGPEDAVIFTSVNGVEVCSAWQAGAGRRAWCVGARTAEAAQAAGFDAVAGGGTVQELPGLIHRAPPTGLLWHLHGVHRRGNLAAALAELGHGCRSEAIYDQRALPLSTAVAARIGSGAPIVVPLFSPRTAGLLAAEVKNLGANLRVVALSGAVAAEWPGAAVVADSPDAAAMLEAVCREVG</sequence>
<gene>
    <name evidence="2" type="ORF">SAMN05444002_3489</name>
</gene>
<dbReference type="InterPro" id="IPR036108">
    <property type="entry name" value="4pyrrol_syn_uPrphyn_synt_sf"/>
</dbReference>
<proteinExistence type="predicted"/>
<protein>
    <submittedName>
        <fullName evidence="2">Uroporphyrinogen-III synthase</fullName>
    </submittedName>
</protein>
<dbReference type="InterPro" id="IPR003754">
    <property type="entry name" value="4pyrrol_synth_uPrphyn_synth"/>
</dbReference>
<dbReference type="STRING" id="1217970.SAMN05444002_3489"/>
<dbReference type="SUPFAM" id="SSF69618">
    <property type="entry name" value="HemD-like"/>
    <property type="match status" value="1"/>
</dbReference>
<organism evidence="2 3">
    <name type="scientific">Vannielia litorea</name>
    <dbReference type="NCBI Taxonomy" id="1217970"/>
    <lineage>
        <taxon>Bacteria</taxon>
        <taxon>Pseudomonadati</taxon>
        <taxon>Pseudomonadota</taxon>
        <taxon>Alphaproteobacteria</taxon>
        <taxon>Rhodobacterales</taxon>
        <taxon>Paracoccaceae</taxon>
        <taxon>Vannielia</taxon>
    </lineage>
</organism>
<name>A0A1N6HLK6_9RHOB</name>
<dbReference type="CDD" id="cd06578">
    <property type="entry name" value="HemD"/>
    <property type="match status" value="1"/>
</dbReference>
<accession>A0A1N6HLK6</accession>
<evidence type="ECO:0000313" key="2">
    <source>
        <dbReference type="EMBL" id="SIO20616.1"/>
    </source>
</evidence>
<dbReference type="OrthoDB" id="7204250at2"/>
<dbReference type="Gene3D" id="3.40.50.10090">
    <property type="match status" value="1"/>
</dbReference>
<dbReference type="GO" id="GO:0004852">
    <property type="term" value="F:uroporphyrinogen-III synthase activity"/>
    <property type="evidence" value="ECO:0007669"/>
    <property type="project" value="InterPro"/>
</dbReference>
<evidence type="ECO:0000313" key="3">
    <source>
        <dbReference type="Proteomes" id="UP000184932"/>
    </source>
</evidence>
<dbReference type="RefSeq" id="WP_084193079.1">
    <property type="nucleotide sequence ID" value="NZ_FSRL01000001.1"/>
</dbReference>
<evidence type="ECO:0000259" key="1">
    <source>
        <dbReference type="Pfam" id="PF02602"/>
    </source>
</evidence>